<name>A0A562K4R0_SPHWJ</name>
<evidence type="ECO:0000313" key="3">
    <source>
        <dbReference type="Proteomes" id="UP000316624"/>
    </source>
</evidence>
<dbReference type="EMBL" id="VLKK01000023">
    <property type="protein sequence ID" value="TWH90214.1"/>
    <property type="molecule type" value="Genomic_DNA"/>
</dbReference>
<dbReference type="Proteomes" id="UP000316624">
    <property type="component" value="Unassembled WGS sequence"/>
</dbReference>
<organism evidence="2 3">
    <name type="scientific">Sphingobium wenxiniae (strain DSM 21828 / CGMCC 1.7748 / JZ-1)</name>
    <dbReference type="NCBI Taxonomy" id="595605"/>
    <lineage>
        <taxon>Bacteria</taxon>
        <taxon>Pseudomonadati</taxon>
        <taxon>Pseudomonadota</taxon>
        <taxon>Alphaproteobacteria</taxon>
        <taxon>Sphingomonadales</taxon>
        <taxon>Sphingomonadaceae</taxon>
        <taxon>Sphingobium</taxon>
    </lineage>
</organism>
<dbReference type="RefSeq" id="WP_184205059.1">
    <property type="nucleotide sequence ID" value="NZ_JACIIY010000038.1"/>
</dbReference>
<evidence type="ECO:0000313" key="2">
    <source>
        <dbReference type="EMBL" id="TWH90214.1"/>
    </source>
</evidence>
<keyword evidence="3" id="KW-1185">Reference proteome</keyword>
<comment type="caution">
    <text evidence="2">The sequence shown here is derived from an EMBL/GenBank/DDBJ whole genome shotgun (WGS) entry which is preliminary data.</text>
</comment>
<proteinExistence type="predicted"/>
<sequence length="111" mass="12172">MSRYSLRPLGAHTDLFEIALGWDPGLGTYFVTVFGTPDRNCEPDIRLWRGTSPREIGAPCEIIAIAAAYAEIPDGLARQLEIDRLACPHNPDRPASKLLEELLGRSRSAPG</sequence>
<feature type="region of interest" description="Disordered" evidence="1">
    <location>
        <begin position="89"/>
        <end position="111"/>
    </location>
</feature>
<dbReference type="AlphaFoldDB" id="A0A562K4R0"/>
<accession>A0A562K4R0</accession>
<reference evidence="2 3" key="1">
    <citation type="journal article" date="2015" name="Stand. Genomic Sci.">
        <title>Genomic Encyclopedia of Bacterial and Archaeal Type Strains, Phase III: the genomes of soil and plant-associated and newly described type strains.</title>
        <authorList>
            <person name="Whitman W.B."/>
            <person name="Woyke T."/>
            <person name="Klenk H.P."/>
            <person name="Zhou Y."/>
            <person name="Lilburn T.G."/>
            <person name="Beck B.J."/>
            <person name="De Vos P."/>
            <person name="Vandamme P."/>
            <person name="Eisen J.A."/>
            <person name="Garrity G."/>
            <person name="Hugenholtz P."/>
            <person name="Kyrpides N.C."/>
        </authorList>
    </citation>
    <scope>NUCLEOTIDE SEQUENCE [LARGE SCALE GENOMIC DNA]</scope>
    <source>
        <strain evidence="2 3">CGMCC 1.7748</strain>
    </source>
</reference>
<evidence type="ECO:0000256" key="1">
    <source>
        <dbReference type="SAM" id="MobiDB-lite"/>
    </source>
</evidence>
<protein>
    <submittedName>
        <fullName evidence="2">Uncharacterized protein</fullName>
    </submittedName>
</protein>
<gene>
    <name evidence="2" type="ORF">IQ35_03608</name>
</gene>
<feature type="compositionally biased region" description="Basic and acidic residues" evidence="1">
    <location>
        <begin position="89"/>
        <end position="104"/>
    </location>
</feature>